<dbReference type="GO" id="GO:0098794">
    <property type="term" value="C:postsynapse"/>
    <property type="evidence" value="ECO:0007669"/>
    <property type="project" value="UniProtKB-SubCell"/>
</dbReference>
<evidence type="ECO:0000256" key="8">
    <source>
        <dbReference type="ARBA" id="ARBA00023018"/>
    </source>
</evidence>
<accession>A0A8B9PL33</accession>
<comment type="subcellular location">
    <subcellularLocation>
        <location evidence="1">Cell membrane</location>
        <topology evidence="1">Peripheral membrane protein</topology>
    </subcellularLocation>
    <subcellularLocation>
        <location evidence="10">Postsynapse</location>
    </subcellularLocation>
</comment>
<evidence type="ECO:0000256" key="11">
    <source>
        <dbReference type="PROSITE-ProRule" id="PRU00228"/>
    </source>
</evidence>
<evidence type="ECO:0000256" key="7">
    <source>
        <dbReference type="ARBA" id="ARBA00022833"/>
    </source>
</evidence>
<dbReference type="InterPro" id="IPR050774">
    <property type="entry name" value="KCMF1/Dystrophin"/>
</dbReference>
<name>A0A8B9PL33_APTOW</name>
<dbReference type="InterPro" id="IPR036020">
    <property type="entry name" value="WW_dom_sf"/>
</dbReference>
<dbReference type="InterPro" id="IPR043145">
    <property type="entry name" value="Znf_ZZ_sf"/>
</dbReference>
<feature type="coiled-coil region" evidence="12">
    <location>
        <begin position="151"/>
        <end position="178"/>
    </location>
</feature>
<evidence type="ECO:0000256" key="9">
    <source>
        <dbReference type="ARBA" id="ARBA00023136"/>
    </source>
</evidence>
<dbReference type="GO" id="GO:0005886">
    <property type="term" value="C:plasma membrane"/>
    <property type="evidence" value="ECO:0007669"/>
    <property type="project" value="UniProtKB-SubCell"/>
</dbReference>
<dbReference type="InterPro" id="IPR000433">
    <property type="entry name" value="Znf_ZZ"/>
</dbReference>
<dbReference type="InterPro" id="IPR015153">
    <property type="entry name" value="EF-hand_dom_typ1"/>
</dbReference>
<evidence type="ECO:0000256" key="6">
    <source>
        <dbReference type="ARBA" id="ARBA00022771"/>
    </source>
</evidence>
<dbReference type="Gene3D" id="6.10.140.70">
    <property type="match status" value="1"/>
</dbReference>
<keyword evidence="5" id="KW-0677">Repeat</keyword>
<keyword evidence="17" id="KW-1185">Reference proteome</keyword>
<dbReference type="CDD" id="cd00201">
    <property type="entry name" value="WW"/>
    <property type="match status" value="1"/>
</dbReference>
<dbReference type="Pfam" id="PF00569">
    <property type="entry name" value="ZZ"/>
    <property type="match status" value="1"/>
</dbReference>
<feature type="compositionally biased region" description="Polar residues" evidence="13">
    <location>
        <begin position="1131"/>
        <end position="1148"/>
    </location>
</feature>
<dbReference type="Pfam" id="PF09068">
    <property type="entry name" value="EF-hand_2"/>
    <property type="match status" value="1"/>
</dbReference>
<evidence type="ECO:0000256" key="1">
    <source>
        <dbReference type="ARBA" id="ARBA00004202"/>
    </source>
</evidence>
<dbReference type="GO" id="GO:0099536">
    <property type="term" value="P:synaptic signaling"/>
    <property type="evidence" value="ECO:0007669"/>
    <property type="project" value="TreeGrafter"/>
</dbReference>
<dbReference type="SUPFAM" id="SSF47473">
    <property type="entry name" value="EF-hand"/>
    <property type="match status" value="2"/>
</dbReference>
<dbReference type="GO" id="GO:0008270">
    <property type="term" value="F:zinc ion binding"/>
    <property type="evidence" value="ECO:0007669"/>
    <property type="project" value="UniProtKB-KW"/>
</dbReference>
<keyword evidence="12" id="KW-0175">Coiled coil</keyword>
<dbReference type="CDD" id="cd02334">
    <property type="entry name" value="ZZ_dystrophin"/>
    <property type="match status" value="1"/>
</dbReference>
<protein>
    <submittedName>
        <fullName evidence="16">Utrophin</fullName>
    </submittedName>
</protein>
<evidence type="ECO:0000256" key="5">
    <source>
        <dbReference type="ARBA" id="ARBA00022737"/>
    </source>
</evidence>
<feature type="coiled-coil region" evidence="12">
    <location>
        <begin position="1025"/>
        <end position="1059"/>
    </location>
</feature>
<dbReference type="Proteomes" id="UP000694424">
    <property type="component" value="Unplaced"/>
</dbReference>
<proteinExistence type="predicted"/>
<dbReference type="Pfam" id="PF00435">
    <property type="entry name" value="Spectrin"/>
    <property type="match status" value="2"/>
</dbReference>
<evidence type="ECO:0000313" key="17">
    <source>
        <dbReference type="Proteomes" id="UP000694424"/>
    </source>
</evidence>
<dbReference type="CDD" id="cd00176">
    <property type="entry name" value="SPEC"/>
    <property type="match status" value="2"/>
</dbReference>
<evidence type="ECO:0000256" key="3">
    <source>
        <dbReference type="ARBA" id="ARBA00022553"/>
    </source>
</evidence>
<dbReference type="PROSITE" id="PS01159">
    <property type="entry name" value="WW_DOMAIN_1"/>
    <property type="match status" value="1"/>
</dbReference>
<reference evidence="16" key="1">
    <citation type="submission" date="2025-08" db="UniProtKB">
        <authorList>
            <consortium name="Ensembl"/>
        </authorList>
    </citation>
    <scope>IDENTIFICATION</scope>
</reference>
<dbReference type="PANTHER" id="PTHR12268">
    <property type="entry name" value="E3 UBIQUITIN-PROTEIN LIGASE KCMF1"/>
    <property type="match status" value="1"/>
</dbReference>
<dbReference type="SUPFAM" id="SSF51045">
    <property type="entry name" value="WW domain"/>
    <property type="match status" value="1"/>
</dbReference>
<dbReference type="InterPro" id="IPR001202">
    <property type="entry name" value="WW_dom"/>
</dbReference>
<organism evidence="16 17">
    <name type="scientific">Apteryx owenii</name>
    <name type="common">Little spotted kiwi</name>
    <dbReference type="NCBI Taxonomy" id="8824"/>
    <lineage>
        <taxon>Eukaryota</taxon>
        <taxon>Metazoa</taxon>
        <taxon>Chordata</taxon>
        <taxon>Craniata</taxon>
        <taxon>Vertebrata</taxon>
        <taxon>Euteleostomi</taxon>
        <taxon>Archelosauria</taxon>
        <taxon>Archosauria</taxon>
        <taxon>Dinosauria</taxon>
        <taxon>Saurischia</taxon>
        <taxon>Theropoda</taxon>
        <taxon>Coelurosauria</taxon>
        <taxon>Aves</taxon>
        <taxon>Palaeognathae</taxon>
        <taxon>Apterygiformes</taxon>
        <taxon>Apterygidae</taxon>
        <taxon>Apteryx</taxon>
    </lineage>
</organism>
<feature type="coiled-coil region" evidence="12">
    <location>
        <begin position="457"/>
        <end position="491"/>
    </location>
</feature>
<dbReference type="FunFam" id="1.20.58.60:FF:000091">
    <property type="entry name" value="dystrophin isoform X2"/>
    <property type="match status" value="1"/>
</dbReference>
<keyword evidence="7" id="KW-0862">Zinc</keyword>
<keyword evidence="8" id="KW-0770">Synapse</keyword>
<dbReference type="Gene3D" id="2.20.70.10">
    <property type="match status" value="1"/>
</dbReference>
<dbReference type="InterPro" id="IPR002017">
    <property type="entry name" value="Spectrin_repeat"/>
</dbReference>
<dbReference type="PROSITE" id="PS50135">
    <property type="entry name" value="ZF_ZZ_2"/>
    <property type="match status" value="1"/>
</dbReference>
<keyword evidence="4" id="KW-0479">Metal-binding</keyword>
<dbReference type="SMART" id="SM00150">
    <property type="entry name" value="SPEC"/>
    <property type="match status" value="4"/>
</dbReference>
<dbReference type="InterPro" id="IPR011992">
    <property type="entry name" value="EF-hand-dom_pair"/>
</dbReference>
<feature type="region of interest" description="Disordered" evidence="13">
    <location>
        <begin position="1129"/>
        <end position="1148"/>
    </location>
</feature>
<evidence type="ECO:0000313" key="16">
    <source>
        <dbReference type="Ensembl" id="ENSAOWP00000008426.1"/>
    </source>
</evidence>
<dbReference type="PROSITE" id="PS50020">
    <property type="entry name" value="WW_DOMAIN_2"/>
    <property type="match status" value="1"/>
</dbReference>
<evidence type="ECO:0000256" key="12">
    <source>
        <dbReference type="SAM" id="Coils"/>
    </source>
</evidence>
<dbReference type="FunFam" id="1.20.58.60:FF:000029">
    <property type="entry name" value="utrophin isoform X1"/>
    <property type="match status" value="1"/>
</dbReference>
<evidence type="ECO:0000256" key="13">
    <source>
        <dbReference type="SAM" id="MobiDB-lite"/>
    </source>
</evidence>
<dbReference type="InterPro" id="IPR018159">
    <property type="entry name" value="Spectrin/alpha-actinin"/>
</dbReference>
<dbReference type="InterPro" id="IPR015154">
    <property type="entry name" value="EF-hand_dom_typ2"/>
</dbReference>
<dbReference type="AlphaFoldDB" id="A0A8B9PL33"/>
<dbReference type="Gene3D" id="1.10.238.10">
    <property type="entry name" value="EF-hand"/>
    <property type="match status" value="2"/>
</dbReference>
<dbReference type="SUPFAM" id="SSF57850">
    <property type="entry name" value="RING/U-box"/>
    <property type="match status" value="1"/>
</dbReference>
<dbReference type="FunFam" id="3.30.60.90:FF:000001">
    <property type="entry name" value="Dystrophin isoform 2"/>
    <property type="match status" value="1"/>
</dbReference>
<keyword evidence="2" id="KW-1003">Cell membrane</keyword>
<dbReference type="SMART" id="SM00291">
    <property type="entry name" value="ZnF_ZZ"/>
    <property type="match status" value="1"/>
</dbReference>
<evidence type="ECO:0000259" key="14">
    <source>
        <dbReference type="PROSITE" id="PS50020"/>
    </source>
</evidence>
<evidence type="ECO:0000256" key="4">
    <source>
        <dbReference type="ARBA" id="ARBA00022723"/>
    </source>
</evidence>
<feature type="domain" description="ZZ-type" evidence="15">
    <location>
        <begin position="844"/>
        <end position="900"/>
    </location>
</feature>
<dbReference type="PROSITE" id="PS01357">
    <property type="entry name" value="ZF_ZZ_1"/>
    <property type="match status" value="1"/>
</dbReference>
<keyword evidence="9" id="KW-0472">Membrane</keyword>
<dbReference type="FunFam" id="2.20.70.10:FF:000004">
    <property type="entry name" value="dystrophin isoform X1"/>
    <property type="match status" value="1"/>
</dbReference>
<evidence type="ECO:0000256" key="2">
    <source>
        <dbReference type="ARBA" id="ARBA00022475"/>
    </source>
</evidence>
<feature type="coiled-coil region" evidence="12">
    <location>
        <begin position="353"/>
        <end position="387"/>
    </location>
</feature>
<keyword evidence="3" id="KW-0597">Phosphoprotein</keyword>
<dbReference type="Gene3D" id="3.30.60.90">
    <property type="match status" value="1"/>
</dbReference>
<dbReference type="Ensembl" id="ENSAOWT00000009542.1">
    <property type="protein sequence ID" value="ENSAOWP00000008426.1"/>
    <property type="gene ID" value="ENSAOWG00000004993.1"/>
</dbReference>
<feature type="domain" description="WW" evidence="14">
    <location>
        <begin position="590"/>
        <end position="623"/>
    </location>
</feature>
<reference evidence="16" key="2">
    <citation type="submission" date="2025-09" db="UniProtKB">
        <authorList>
            <consortium name="Ensembl"/>
        </authorList>
    </citation>
    <scope>IDENTIFICATION</scope>
</reference>
<evidence type="ECO:0000259" key="15">
    <source>
        <dbReference type="PROSITE" id="PS50135"/>
    </source>
</evidence>
<dbReference type="FunFam" id="1.10.238.10:FF:000008">
    <property type="entry name" value="Dystrophin isoform 2"/>
    <property type="match status" value="1"/>
</dbReference>
<dbReference type="SMART" id="SM00456">
    <property type="entry name" value="WW"/>
    <property type="match status" value="1"/>
</dbReference>
<dbReference type="SUPFAM" id="SSF46966">
    <property type="entry name" value="Spectrin repeat"/>
    <property type="match status" value="4"/>
</dbReference>
<sequence>MGLFLPRDRTWHLPLNFRRFLSAHPSSLLRSLCMALEPSAPADLDKTTTELADWLVLIDQMLKSSIVTVGNAEDISRTIARMKITKADLDQRHPQLDSVFTLAQNLKNKTSSSDIRTVITEKLEKVKNQWDSTQHGVEVRQQQLKYMLADSMQWEEQRQEMEHLMEQSEIRLRMLLQAPKEMLAKQIADNKVRLSAGDITVAAFNDLSNKLLREYRDDDTRRVKETTDQMNTSVDRQNFLDAELKTVQALHKDLESFLKWLQEAETTVNVLEDASQRETAAQDSACIRELRKQIQDIQAEIDAHNDIFKSIDGNRQKMVKALGNSEEAALLQHRLDDMNQRWNDLKVKSANIRAHLEASAEKWNRLLTSLEELIKWLNTKDEELKKQMPIGGDVPTLQQQYDHCKIRTFLNVQPRQSKLFLSSTELTPEEKALRIAKAMRKQSSEVKEKWENLNASANIWQKQVDKALEKLKDLQCAMDDLDADLKEAENVRNGWKPVGDLLIDSLQDHIEKTAAFREEIAPINLKVKTVNDLSSQLSPLDLYPSLKMSRQLDDLNMRWKLLQVSVEDRLKQLQEAHRDFGPASQHFLSTSVQFPWQRSVSHNKVPYYINHQTQTTCWDHPKMIELFQSLADLNNVRFSAYRTAIKIRRLQKALKTEDLLSFSTAAKKPLSHKLSQNDQLIGVQDVISCLTTVYSGLEEKHKDLVNVPLCVDMCLNWLLNVYDSGRTGKIRVQSLKIGLMSLSKGLLEEKYRYLFKEVAGPTEMCDQRQLGLLLHDAIQIPRQLGEVAAFGGSNIEPSVRSCFQQNHNKPEITVKQFIDWMQLEPQSMVWLPVLHRVAAAETAKHQAKCNICKECPIVGFRYRSLKHFNYDVCQSCFFSGRTAKGHKLHYPMVEYCIPTTSGEDVRDFTKVLKNKFRSKKYFAKHPRLGYLPVQTVLEDTINFFCSVLTSPSQSPQLFHDDTHSRIEQYATRLAQMERTNGSFLTDSSSTTGSVEDEHALIQQYCQTLGGESPVSQPQSPAQILKSVEKEERGELERIIADLEEEQRSLQIEYEQLKEQHLRRGINPLASPPDSVVSPQQASEDAELIAEAKLLRQHKGRLEARMQILEDHNKQLESQLHRLRQLLEQPESDSTVNGASPCASPQHSALSYPLDQEMSSQFHQTGEYDLLVPPHDTSTDLTDVMEQINSTFPRDDACSPQAGNMENLISMVQYLKRGRRD</sequence>
<dbReference type="PANTHER" id="PTHR12268:SF26">
    <property type="entry name" value="UTROPHIN"/>
    <property type="match status" value="1"/>
</dbReference>
<dbReference type="Pfam" id="PF09069">
    <property type="entry name" value="EF-hand_3"/>
    <property type="match status" value="1"/>
</dbReference>
<feature type="coiled-coil region" evidence="12">
    <location>
        <begin position="261"/>
        <end position="307"/>
    </location>
</feature>
<evidence type="ECO:0000256" key="10">
    <source>
        <dbReference type="ARBA" id="ARBA00034110"/>
    </source>
</evidence>
<keyword evidence="6 11" id="KW-0863">Zinc-finger</keyword>
<dbReference type="Gene3D" id="1.20.58.60">
    <property type="match status" value="4"/>
</dbReference>
<dbReference type="FunFam" id="1.20.58.60:FF:000070">
    <property type="entry name" value="utrophin isoform X1"/>
    <property type="match status" value="1"/>
</dbReference>